<dbReference type="AlphaFoldDB" id="A0A4R1BMI7"/>
<comment type="caution">
    <text evidence="2">The sequence shown here is derived from an EMBL/GenBank/DDBJ whole genome shotgun (WGS) entry which is preliminary data.</text>
</comment>
<evidence type="ECO:0000313" key="2">
    <source>
        <dbReference type="EMBL" id="TCJ18629.1"/>
    </source>
</evidence>
<sequence>MKLFYFLITLFFLGASTGADAKNIAGGSDSLAAKPTVSLVYFTTSPGYTGAFLQWRVSHTVGLQYFVVERSFDHKSFKPLAVVNAKSEQPVYFYKDEEVLGLRRKAYYRIKVVEAAGTVPSPVKQLRPIE</sequence>
<gene>
    <name evidence="2" type="ORF">EPD60_03770</name>
</gene>
<protein>
    <submittedName>
        <fullName evidence="2">Uncharacterized protein</fullName>
    </submittedName>
</protein>
<feature type="signal peptide" evidence="1">
    <location>
        <begin position="1"/>
        <end position="21"/>
    </location>
</feature>
<keyword evidence="3" id="KW-1185">Reference proteome</keyword>
<organism evidence="2 3">
    <name type="scientific">Flaviaesturariibacter flavus</name>
    <dbReference type="NCBI Taxonomy" id="2502780"/>
    <lineage>
        <taxon>Bacteria</taxon>
        <taxon>Pseudomonadati</taxon>
        <taxon>Bacteroidota</taxon>
        <taxon>Chitinophagia</taxon>
        <taxon>Chitinophagales</taxon>
        <taxon>Chitinophagaceae</taxon>
        <taxon>Flaviaestuariibacter</taxon>
    </lineage>
</organism>
<evidence type="ECO:0000256" key="1">
    <source>
        <dbReference type="SAM" id="SignalP"/>
    </source>
</evidence>
<proteinExistence type="predicted"/>
<feature type="chain" id="PRO_5020941900" evidence="1">
    <location>
        <begin position="22"/>
        <end position="130"/>
    </location>
</feature>
<reference evidence="2 3" key="1">
    <citation type="submission" date="2019-03" db="EMBL/GenBank/DDBJ databases">
        <authorList>
            <person name="Kim M.K.M."/>
        </authorList>
    </citation>
    <scope>NUCLEOTIDE SEQUENCE [LARGE SCALE GENOMIC DNA]</scope>
    <source>
        <strain evidence="2 3">17J68-12</strain>
    </source>
</reference>
<accession>A0A4R1BMI7</accession>
<dbReference type="EMBL" id="SJZI01000004">
    <property type="protein sequence ID" value="TCJ18629.1"/>
    <property type="molecule type" value="Genomic_DNA"/>
</dbReference>
<dbReference type="OrthoDB" id="1443240at2"/>
<dbReference type="RefSeq" id="WP_131447003.1">
    <property type="nucleotide sequence ID" value="NZ_SJZI01000004.1"/>
</dbReference>
<evidence type="ECO:0000313" key="3">
    <source>
        <dbReference type="Proteomes" id="UP000295334"/>
    </source>
</evidence>
<keyword evidence="1" id="KW-0732">Signal</keyword>
<dbReference type="Proteomes" id="UP000295334">
    <property type="component" value="Unassembled WGS sequence"/>
</dbReference>
<name>A0A4R1BMI7_9BACT</name>